<evidence type="ECO:0000313" key="5">
    <source>
        <dbReference type="Proteomes" id="UP000028123"/>
    </source>
</evidence>
<dbReference type="RefSeq" id="WP_036692534.1">
    <property type="nucleotide sequence ID" value="NZ_JNVM01000046.1"/>
</dbReference>
<evidence type="ECO:0000256" key="2">
    <source>
        <dbReference type="PIRSR" id="PIRSR017388-2"/>
    </source>
</evidence>
<feature type="active site" description="Nucleophile" evidence="1">
    <location>
        <position position="101"/>
    </location>
</feature>
<evidence type="ECO:0000259" key="3">
    <source>
        <dbReference type="Pfam" id="PF12146"/>
    </source>
</evidence>
<evidence type="ECO:0000256" key="1">
    <source>
        <dbReference type="PIRSR" id="PIRSR017388-1"/>
    </source>
</evidence>
<dbReference type="InterPro" id="IPR029058">
    <property type="entry name" value="AB_hydrolase_fold"/>
</dbReference>
<feature type="binding site" evidence="2">
    <location>
        <position position="102"/>
    </location>
    <ligand>
        <name>substrate</name>
    </ligand>
</feature>
<accession>A0A081NUB8</accession>
<feature type="active site" description="Charge relay system" evidence="1">
    <location>
        <position position="230"/>
    </location>
</feature>
<feature type="binding site" evidence="2">
    <location>
        <position position="30"/>
    </location>
    <ligand>
        <name>substrate</name>
    </ligand>
</feature>
<name>A0A081NUB8_9BACL</name>
<reference evidence="4 5" key="1">
    <citation type="submission" date="2014-06" db="EMBL/GenBank/DDBJ databases">
        <title>Draft genome sequence of Paenibacillus sp. MSt1.</title>
        <authorList>
            <person name="Aw Y.K."/>
            <person name="Ong K.S."/>
            <person name="Gan H.M."/>
            <person name="Lee S.M."/>
        </authorList>
    </citation>
    <scope>NUCLEOTIDE SEQUENCE [LARGE SCALE GENOMIC DNA]</scope>
    <source>
        <strain evidence="4 5">MSt1</strain>
    </source>
</reference>
<dbReference type="eggNOG" id="COG1647">
    <property type="taxonomic scope" value="Bacteria"/>
</dbReference>
<dbReference type="SUPFAM" id="SSF53474">
    <property type="entry name" value="alpha/beta-Hydrolases"/>
    <property type="match status" value="1"/>
</dbReference>
<dbReference type="InterPro" id="IPR012354">
    <property type="entry name" value="Esterase_lipase"/>
</dbReference>
<dbReference type="AlphaFoldDB" id="A0A081NUB8"/>
<dbReference type="InterPro" id="IPR022742">
    <property type="entry name" value="Hydrolase_4"/>
</dbReference>
<comment type="caution">
    <text evidence="4">The sequence shown here is derived from an EMBL/GenBank/DDBJ whole genome shotgun (WGS) entry which is preliminary data.</text>
</comment>
<dbReference type="PANTHER" id="PTHR11614">
    <property type="entry name" value="PHOSPHOLIPASE-RELATED"/>
    <property type="match status" value="1"/>
</dbReference>
<feature type="active site" description="Charge relay system" evidence="1">
    <location>
        <position position="200"/>
    </location>
</feature>
<proteinExistence type="predicted"/>
<sequence length="267" mass="30020">MKRVYKTTEPFRLEGTGERASTQLLLIHGFTGSPSELRRLGYYLNDLGYTVNAVLLPGHGTTPEDMIRTGLHDWSGHILRSYDAMAASRAREGKIVVIGHSMGGLLALELAMKRRLDGVVSLAAPMFLSSRKTSLALLLQYFIKYIERRPAAAAHLVEEACTYDKTPVRCVVDLRKLMKLVKADLGQVSAPLFVGQGEKDGMVLPKSAEYIYRHVSSLVRQIEYYPHSSHGLLLDEWRERVYEDISRFLARLDQAGTWKQAVVEIQT</sequence>
<dbReference type="InterPro" id="IPR051044">
    <property type="entry name" value="MAG_DAG_Lipase"/>
</dbReference>
<dbReference type="ESTHER" id="9bacl-a0a081nub8">
    <property type="family name" value="CarbLipBact_2"/>
</dbReference>
<dbReference type="Pfam" id="PF12146">
    <property type="entry name" value="Hydrolase_4"/>
    <property type="match status" value="1"/>
</dbReference>
<dbReference type="Proteomes" id="UP000028123">
    <property type="component" value="Unassembled WGS sequence"/>
</dbReference>
<dbReference type="Gene3D" id="3.40.50.1820">
    <property type="entry name" value="alpha/beta hydrolase"/>
    <property type="match status" value="1"/>
</dbReference>
<dbReference type="GO" id="GO:0052689">
    <property type="term" value="F:carboxylic ester hydrolase activity"/>
    <property type="evidence" value="ECO:0007669"/>
    <property type="project" value="InterPro"/>
</dbReference>
<dbReference type="EMBL" id="JNVM01000046">
    <property type="protein sequence ID" value="KEQ22041.1"/>
    <property type="molecule type" value="Genomic_DNA"/>
</dbReference>
<organism evidence="4 5">
    <name type="scientific">Paenibacillus tyrfis</name>
    <dbReference type="NCBI Taxonomy" id="1501230"/>
    <lineage>
        <taxon>Bacteria</taxon>
        <taxon>Bacillati</taxon>
        <taxon>Bacillota</taxon>
        <taxon>Bacilli</taxon>
        <taxon>Bacillales</taxon>
        <taxon>Paenibacillaceae</taxon>
        <taxon>Paenibacillus</taxon>
    </lineage>
</organism>
<feature type="domain" description="Serine aminopeptidase S33" evidence="3">
    <location>
        <begin position="22"/>
        <end position="235"/>
    </location>
</feature>
<keyword evidence="5" id="KW-1185">Reference proteome</keyword>
<dbReference type="PIRSF" id="PIRSF017388">
    <property type="entry name" value="Esterase_lipase"/>
    <property type="match status" value="1"/>
</dbReference>
<protein>
    <submittedName>
        <fullName evidence="4">Carboxylesterase</fullName>
    </submittedName>
</protein>
<dbReference type="OrthoDB" id="9800213at2"/>
<evidence type="ECO:0000313" key="4">
    <source>
        <dbReference type="EMBL" id="KEQ22041.1"/>
    </source>
</evidence>
<gene>
    <name evidence="4" type="ORF">ET33_28100</name>
</gene>